<gene>
    <name evidence="2" type="ORF">FD21_GL002158</name>
</gene>
<evidence type="ECO:0000313" key="2">
    <source>
        <dbReference type="EMBL" id="KRM84154.1"/>
    </source>
</evidence>
<dbReference type="PATRIC" id="fig|1133569.4.peg.2324"/>
<keyword evidence="1" id="KW-1133">Transmembrane helix</keyword>
<protein>
    <submittedName>
        <fullName evidence="2">Uncharacterized protein</fullName>
    </submittedName>
</protein>
<proteinExistence type="predicted"/>
<organism evidence="2 3">
    <name type="scientific">Liquorilactobacillus vini DSM 20605</name>
    <dbReference type="NCBI Taxonomy" id="1133569"/>
    <lineage>
        <taxon>Bacteria</taxon>
        <taxon>Bacillati</taxon>
        <taxon>Bacillota</taxon>
        <taxon>Bacilli</taxon>
        <taxon>Lactobacillales</taxon>
        <taxon>Lactobacillaceae</taxon>
        <taxon>Liquorilactobacillus</taxon>
    </lineage>
</organism>
<keyword evidence="1" id="KW-0812">Transmembrane</keyword>
<feature type="transmembrane region" description="Helical" evidence="1">
    <location>
        <begin position="51"/>
        <end position="68"/>
    </location>
</feature>
<sequence length="69" mass="7613">MEAKMKLSSIIGRLIGGYLLSGVYLGFTLLILNERGAGQRIPVASNLFNKYFIFDALCLFPLAYLIVAN</sequence>
<dbReference type="AlphaFoldDB" id="A0A0R2BYM0"/>
<reference evidence="2 3" key="1">
    <citation type="journal article" date="2015" name="Genome Announc.">
        <title>Expanding the biotechnology potential of lactobacilli through comparative genomics of 213 strains and associated genera.</title>
        <authorList>
            <person name="Sun Z."/>
            <person name="Harris H.M."/>
            <person name="McCann A."/>
            <person name="Guo C."/>
            <person name="Argimon S."/>
            <person name="Zhang W."/>
            <person name="Yang X."/>
            <person name="Jeffery I.B."/>
            <person name="Cooney J.C."/>
            <person name="Kagawa T.F."/>
            <person name="Liu W."/>
            <person name="Song Y."/>
            <person name="Salvetti E."/>
            <person name="Wrobel A."/>
            <person name="Rasinkangas P."/>
            <person name="Parkhill J."/>
            <person name="Rea M.C."/>
            <person name="O'Sullivan O."/>
            <person name="Ritari J."/>
            <person name="Douillard F.P."/>
            <person name="Paul Ross R."/>
            <person name="Yang R."/>
            <person name="Briner A.E."/>
            <person name="Felis G.E."/>
            <person name="de Vos W.M."/>
            <person name="Barrangou R."/>
            <person name="Klaenhammer T.R."/>
            <person name="Caufield P.W."/>
            <person name="Cui Y."/>
            <person name="Zhang H."/>
            <person name="O'Toole P.W."/>
        </authorList>
    </citation>
    <scope>NUCLEOTIDE SEQUENCE [LARGE SCALE GENOMIC DNA]</scope>
    <source>
        <strain evidence="2 3">DSM 20605</strain>
    </source>
</reference>
<comment type="caution">
    <text evidence="2">The sequence shown here is derived from an EMBL/GenBank/DDBJ whole genome shotgun (WGS) entry which is preliminary data.</text>
</comment>
<name>A0A0R2BYM0_9LACO</name>
<keyword evidence="3" id="KW-1185">Reference proteome</keyword>
<feature type="transmembrane region" description="Helical" evidence="1">
    <location>
        <begin position="12"/>
        <end position="31"/>
    </location>
</feature>
<dbReference type="Proteomes" id="UP000051576">
    <property type="component" value="Unassembled WGS sequence"/>
</dbReference>
<dbReference type="EMBL" id="AYYX01000092">
    <property type="protein sequence ID" value="KRM84154.1"/>
    <property type="molecule type" value="Genomic_DNA"/>
</dbReference>
<accession>A0A0R2BYM0</accession>
<evidence type="ECO:0000313" key="3">
    <source>
        <dbReference type="Proteomes" id="UP000051576"/>
    </source>
</evidence>
<keyword evidence="1" id="KW-0472">Membrane</keyword>
<dbReference type="STRING" id="1133569.FD21_GL002158"/>
<evidence type="ECO:0000256" key="1">
    <source>
        <dbReference type="SAM" id="Phobius"/>
    </source>
</evidence>